<accession>C5CJQ9</accession>
<gene>
    <name evidence="1" type="ordered locus">Vapar_2486</name>
</gene>
<name>C5CJQ9_VARPS</name>
<sequence>MSITVLSDVIIPQSVVMAGIVGRTTRKNDRSVNQGGYATANVVRDVTMREYTMGVKPMLLAAWEAIMGIYEVTDAGAYGMLLEDPVDAVATTAQGALIGYMAGVQSGVSGFGNGTPNYSLQKLYTAFGTTRKRARDISRPKGTPAILRGGSPVVVGVAAGNIALSAGPVKVTFVADASQNVTAVAVGATTQVTLASAIAGFVVGGRLWLQDLTGTHAALLNNLSHEITAITGGSSNVYTLATNTAGKTITPAGTGKKYPQPDETLTWSGGFYVPVQFANDAIDWDLARPGKYAERLIDGPNVPLVEVREA</sequence>
<dbReference type="AlphaFoldDB" id="C5CJQ9"/>
<dbReference type="EMBL" id="CP001635">
    <property type="protein sequence ID" value="ACS19112.1"/>
    <property type="molecule type" value="Genomic_DNA"/>
</dbReference>
<dbReference type="OrthoDB" id="8845691at2"/>
<dbReference type="STRING" id="543728.Vapar_2486"/>
<organism evidence="1">
    <name type="scientific">Variovorax paradoxus (strain S110)</name>
    <dbReference type="NCBI Taxonomy" id="543728"/>
    <lineage>
        <taxon>Bacteria</taxon>
        <taxon>Pseudomonadati</taxon>
        <taxon>Pseudomonadota</taxon>
        <taxon>Betaproteobacteria</taxon>
        <taxon>Burkholderiales</taxon>
        <taxon>Comamonadaceae</taxon>
        <taxon>Variovorax</taxon>
    </lineage>
</organism>
<protein>
    <submittedName>
        <fullName evidence="1">Uncharacterized protein</fullName>
    </submittedName>
</protein>
<dbReference type="KEGG" id="vap:Vapar_2486"/>
<proteinExistence type="predicted"/>
<reference evidence="1" key="1">
    <citation type="submission" date="2009-06" db="EMBL/GenBank/DDBJ databases">
        <title>Complete sequence of chromosome 1 of Variovorax paradoxus S110.</title>
        <authorList>
            <consortium name="US DOE Joint Genome Institute"/>
            <person name="Lucas S."/>
            <person name="Copeland A."/>
            <person name="Lapidus A."/>
            <person name="Glavina del Rio T."/>
            <person name="Tice H."/>
            <person name="Bruce D."/>
            <person name="Goodwin L."/>
            <person name="Pitluck S."/>
            <person name="Chertkov O."/>
            <person name="Brettin T."/>
            <person name="Detter J.C."/>
            <person name="Han C."/>
            <person name="Larimer F."/>
            <person name="Land M."/>
            <person name="Hauser L."/>
            <person name="Kyrpides N."/>
            <person name="Ovchinnikova G."/>
            <person name="Orwin P."/>
            <person name="Leadbetter J.R."/>
            <person name="Spain J.C."/>
            <person name="Han J.I."/>
        </authorList>
    </citation>
    <scope>NUCLEOTIDE SEQUENCE</scope>
    <source>
        <strain evidence="1">S110</strain>
    </source>
</reference>
<dbReference type="HOGENOM" id="CLU_896988_0_0_4"/>
<evidence type="ECO:0000313" key="1">
    <source>
        <dbReference type="EMBL" id="ACS19112.1"/>
    </source>
</evidence>